<gene>
    <name evidence="1" type="ORF">GCM10011501_16180</name>
</gene>
<dbReference type="EMBL" id="BNAH01000005">
    <property type="protein sequence ID" value="GHE87465.1"/>
    <property type="molecule type" value="Genomic_DNA"/>
</dbReference>
<sequence length="115" mass="13233">MQALKPALPFAKGTIKNEIINGISQLYSTNARNLYIVTRPEGAELVIVAVVGKNLLSAQQEIINFAKINGFKTIRFHTTQIKRLKKGLRGLNYQLVEHKKRFLRGDEYVYRLRLY</sequence>
<evidence type="ECO:0000313" key="2">
    <source>
        <dbReference type="Proteomes" id="UP000626370"/>
    </source>
</evidence>
<reference evidence="2" key="1">
    <citation type="journal article" date="2019" name="Int. J. Syst. Evol. Microbiol.">
        <title>The Global Catalogue of Microorganisms (GCM) 10K type strain sequencing project: providing services to taxonomists for standard genome sequencing and annotation.</title>
        <authorList>
            <consortium name="The Broad Institute Genomics Platform"/>
            <consortium name="The Broad Institute Genome Sequencing Center for Infectious Disease"/>
            <person name="Wu L."/>
            <person name="Ma J."/>
        </authorList>
    </citation>
    <scope>NUCLEOTIDE SEQUENCE [LARGE SCALE GENOMIC DNA]</scope>
    <source>
        <strain evidence="2">CGMCC 1.15922</strain>
    </source>
</reference>
<protein>
    <submittedName>
        <fullName evidence="1">Uncharacterized protein</fullName>
    </submittedName>
</protein>
<evidence type="ECO:0000313" key="1">
    <source>
        <dbReference type="EMBL" id="GHE87465.1"/>
    </source>
</evidence>
<accession>A0ABQ3ILP8</accession>
<organism evidence="1 2">
    <name type="scientific">Thalassotalea profundi</name>
    <dbReference type="NCBI Taxonomy" id="2036687"/>
    <lineage>
        <taxon>Bacteria</taxon>
        <taxon>Pseudomonadati</taxon>
        <taxon>Pseudomonadota</taxon>
        <taxon>Gammaproteobacteria</taxon>
        <taxon>Alteromonadales</taxon>
        <taxon>Colwelliaceae</taxon>
        <taxon>Thalassotalea</taxon>
    </lineage>
</organism>
<keyword evidence="2" id="KW-1185">Reference proteome</keyword>
<dbReference type="Proteomes" id="UP000626370">
    <property type="component" value="Unassembled WGS sequence"/>
</dbReference>
<name>A0ABQ3ILP8_9GAMM</name>
<dbReference type="RefSeq" id="WP_189377754.1">
    <property type="nucleotide sequence ID" value="NZ_BNAH01000005.1"/>
</dbReference>
<comment type="caution">
    <text evidence="1">The sequence shown here is derived from an EMBL/GenBank/DDBJ whole genome shotgun (WGS) entry which is preliminary data.</text>
</comment>
<proteinExistence type="predicted"/>